<accession>A0A520XAE5</accession>
<keyword evidence="5" id="KW-0964">Secreted</keyword>
<feature type="domain" description="Flagellar hook-associated protein 2 C-terminal" evidence="7">
    <location>
        <begin position="232"/>
        <end position="468"/>
    </location>
</feature>
<dbReference type="GO" id="GO:0005576">
    <property type="term" value="C:extracellular region"/>
    <property type="evidence" value="ECO:0007669"/>
    <property type="project" value="UniProtKB-SubCell"/>
</dbReference>
<gene>
    <name evidence="8" type="ORF">EVJ48_07610</name>
</gene>
<dbReference type="Pfam" id="PF02465">
    <property type="entry name" value="FliD_N"/>
    <property type="match status" value="1"/>
</dbReference>
<evidence type="ECO:0000256" key="2">
    <source>
        <dbReference type="ARBA" id="ARBA00011255"/>
    </source>
</evidence>
<dbReference type="PANTHER" id="PTHR30288">
    <property type="entry name" value="FLAGELLAR CAP/ASSEMBLY PROTEIN FLID"/>
    <property type="match status" value="1"/>
</dbReference>
<comment type="similarity">
    <text evidence="1 5">Belongs to the FliD family.</text>
</comment>
<organism evidence="8 9">
    <name type="scientific">Candidatus Acidulodesulfobacterium acidiphilum</name>
    <dbReference type="NCBI Taxonomy" id="2597224"/>
    <lineage>
        <taxon>Bacteria</taxon>
        <taxon>Deltaproteobacteria</taxon>
        <taxon>Candidatus Acidulodesulfobacterales</taxon>
        <taxon>Candidatus Acidulodesulfobacterium</taxon>
    </lineage>
</organism>
<evidence type="ECO:0000313" key="8">
    <source>
        <dbReference type="EMBL" id="RZV38091.1"/>
    </source>
</evidence>
<proteinExistence type="inferred from homology"/>
<sequence length="486" mass="49200">MSITSTGSSLTPSSYPNQGLIVMGTGPESGINYSAILKALDQALSAPITLMHAQETPLNNQLSAWQSIGSDISALSSSASALGQPSLFQSFTATSSDTSVATAQASSSAIPGTYNVTVSSLATTGVIASQGVAATSTAVASSGSTGTFNITVNGNTTDVALNSTTGYTLADLAQTINNSNAGVTASIINNGATSDPYQLVLTSNNTGTNYAPSVTDNLTGGTSLTFTTTQSAANAKLSYEGISITSQSNTVKNVIPGVTLSLASTGSTTITVGLDTQTIDNAVSSFISAYNKVIGDVSAQNTVTSSGSGNTKSETLGPLGGNVSLTNLVNNLYSFIGSEAPGLSGNAGLASTYGITQSSSGSGKLQLNASALNNMLTSDPQQVQQFFSALVNGSPTAGGASQPGGMTNFLNTYTNSANGVVQFSEAQINTQLTNMNNQIAQMQANVQTQMGMYTKEFSNLESYIGQMQTTNSAMTSSIKQMIAQGA</sequence>
<name>A0A520XAE5_9DELT</name>
<dbReference type="EMBL" id="SHMQ01000024">
    <property type="protein sequence ID" value="RZV38091.1"/>
    <property type="molecule type" value="Genomic_DNA"/>
</dbReference>
<keyword evidence="3" id="KW-0175">Coiled coil</keyword>
<comment type="subunit">
    <text evidence="2 5">Homopentamer.</text>
</comment>
<dbReference type="AlphaFoldDB" id="A0A520XAE5"/>
<dbReference type="PANTHER" id="PTHR30288:SF0">
    <property type="entry name" value="FLAGELLAR HOOK-ASSOCIATED PROTEIN 2"/>
    <property type="match status" value="1"/>
</dbReference>
<evidence type="ECO:0000313" key="9">
    <source>
        <dbReference type="Proteomes" id="UP000322454"/>
    </source>
</evidence>
<dbReference type="Pfam" id="PF07196">
    <property type="entry name" value="Flagellin_IN"/>
    <property type="match status" value="1"/>
</dbReference>
<evidence type="ECO:0000259" key="6">
    <source>
        <dbReference type="Pfam" id="PF02465"/>
    </source>
</evidence>
<evidence type="ECO:0000256" key="5">
    <source>
        <dbReference type="RuleBase" id="RU362066"/>
    </source>
</evidence>
<dbReference type="GO" id="GO:0009424">
    <property type="term" value="C:bacterial-type flagellum hook"/>
    <property type="evidence" value="ECO:0007669"/>
    <property type="project" value="UniProtKB-UniRule"/>
</dbReference>
<evidence type="ECO:0000259" key="7">
    <source>
        <dbReference type="Pfam" id="PF07195"/>
    </source>
</evidence>
<keyword evidence="4 5" id="KW-0975">Bacterial flagellum</keyword>
<comment type="caution">
    <text evidence="8">The sequence shown here is derived from an EMBL/GenBank/DDBJ whole genome shotgun (WGS) entry which is preliminary data.</text>
</comment>
<evidence type="ECO:0000256" key="1">
    <source>
        <dbReference type="ARBA" id="ARBA00009764"/>
    </source>
</evidence>
<dbReference type="InterPro" id="IPR010809">
    <property type="entry name" value="FliD_C"/>
</dbReference>
<dbReference type="InterPro" id="IPR040026">
    <property type="entry name" value="FliD"/>
</dbReference>
<dbReference type="GO" id="GO:0009421">
    <property type="term" value="C:bacterial-type flagellum filament cap"/>
    <property type="evidence" value="ECO:0007669"/>
    <property type="project" value="InterPro"/>
</dbReference>
<dbReference type="InterPro" id="IPR003481">
    <property type="entry name" value="FliD_N"/>
</dbReference>
<evidence type="ECO:0000256" key="4">
    <source>
        <dbReference type="ARBA" id="ARBA00023143"/>
    </source>
</evidence>
<dbReference type="InterPro" id="IPR010810">
    <property type="entry name" value="Flagellin_hook_IN_motif"/>
</dbReference>
<dbReference type="GO" id="GO:0071973">
    <property type="term" value="P:bacterial-type flagellum-dependent cell motility"/>
    <property type="evidence" value="ECO:0007669"/>
    <property type="project" value="TreeGrafter"/>
</dbReference>
<feature type="domain" description="Flagellar hook-associated protein 2 N-terminal" evidence="6">
    <location>
        <begin position="29"/>
        <end position="124"/>
    </location>
</feature>
<evidence type="ECO:0000256" key="3">
    <source>
        <dbReference type="ARBA" id="ARBA00023054"/>
    </source>
</evidence>
<dbReference type="GO" id="GO:0007155">
    <property type="term" value="P:cell adhesion"/>
    <property type="evidence" value="ECO:0007669"/>
    <property type="project" value="InterPro"/>
</dbReference>
<comment type="subcellular location">
    <subcellularLocation>
        <location evidence="5">Secreted</location>
    </subcellularLocation>
    <subcellularLocation>
        <location evidence="5">Bacterial flagellum</location>
    </subcellularLocation>
</comment>
<reference evidence="8 9" key="1">
    <citation type="submission" date="2019-01" db="EMBL/GenBank/DDBJ databases">
        <title>Insights into ecological role of a new deltaproteobacterial order Candidatus Sinidesulfobacterales (Sva0485) by metagenomics and metatranscriptomics.</title>
        <authorList>
            <person name="Tan S."/>
            <person name="Liu J."/>
            <person name="Fang Y."/>
            <person name="Hedlund B."/>
            <person name="Lian Z.-H."/>
            <person name="Huang L.-Y."/>
            <person name="Li J.-T."/>
            <person name="Huang L.-N."/>
            <person name="Li W.-J."/>
            <person name="Jiang H.-C."/>
            <person name="Dong H.-L."/>
            <person name="Shu W.-S."/>
        </authorList>
    </citation>
    <scope>NUCLEOTIDE SEQUENCE [LARGE SCALE GENOMIC DNA]</scope>
    <source>
        <strain evidence="8">AP4</strain>
    </source>
</reference>
<protein>
    <recommendedName>
        <fullName evidence="5">Flagellar hook-associated protein 2</fullName>
        <shortName evidence="5">HAP2</shortName>
    </recommendedName>
    <alternativeName>
        <fullName evidence="5">Flagellar cap protein</fullName>
    </alternativeName>
</protein>
<comment type="function">
    <text evidence="5">Required for morphogenesis and for the elongation of the flagellar filament by facilitating polymerization of the flagellin monomers at the tip of growing filament. Forms a capping structure, which prevents flagellin subunits (transported through the central channel of the flagellum) from leaking out without polymerization at the distal end.</text>
</comment>
<dbReference type="Pfam" id="PF07195">
    <property type="entry name" value="FliD_C"/>
    <property type="match status" value="1"/>
</dbReference>
<dbReference type="Proteomes" id="UP000322454">
    <property type="component" value="Unassembled WGS sequence"/>
</dbReference>